<proteinExistence type="predicted"/>
<protein>
    <submittedName>
        <fullName evidence="2">Uncharacterized protein</fullName>
    </submittedName>
</protein>
<dbReference type="Proteomes" id="UP001558613">
    <property type="component" value="Unassembled WGS sequence"/>
</dbReference>
<gene>
    <name evidence="2" type="ORF">QQF64_011542</name>
</gene>
<accession>A0ABR3LZM0</accession>
<reference evidence="2 3" key="1">
    <citation type="submission" date="2023-09" db="EMBL/GenBank/DDBJ databases">
        <authorList>
            <person name="Wang M."/>
        </authorList>
    </citation>
    <scope>NUCLEOTIDE SEQUENCE [LARGE SCALE GENOMIC DNA]</scope>
    <source>
        <strain evidence="2">GT-2023</strain>
        <tissue evidence="2">Liver</tissue>
    </source>
</reference>
<feature type="region of interest" description="Disordered" evidence="1">
    <location>
        <begin position="1"/>
        <end position="57"/>
    </location>
</feature>
<evidence type="ECO:0000313" key="3">
    <source>
        <dbReference type="Proteomes" id="UP001558613"/>
    </source>
</evidence>
<keyword evidence="3" id="KW-1185">Reference proteome</keyword>
<organism evidence="2 3">
    <name type="scientific">Cirrhinus molitorella</name>
    <name type="common">mud carp</name>
    <dbReference type="NCBI Taxonomy" id="172907"/>
    <lineage>
        <taxon>Eukaryota</taxon>
        <taxon>Metazoa</taxon>
        <taxon>Chordata</taxon>
        <taxon>Craniata</taxon>
        <taxon>Vertebrata</taxon>
        <taxon>Euteleostomi</taxon>
        <taxon>Actinopterygii</taxon>
        <taxon>Neopterygii</taxon>
        <taxon>Teleostei</taxon>
        <taxon>Ostariophysi</taxon>
        <taxon>Cypriniformes</taxon>
        <taxon>Cyprinidae</taxon>
        <taxon>Labeoninae</taxon>
        <taxon>Labeonini</taxon>
        <taxon>Cirrhinus</taxon>
    </lineage>
</organism>
<evidence type="ECO:0000256" key="1">
    <source>
        <dbReference type="SAM" id="MobiDB-lite"/>
    </source>
</evidence>
<evidence type="ECO:0000313" key="2">
    <source>
        <dbReference type="EMBL" id="KAL1258298.1"/>
    </source>
</evidence>
<name>A0ABR3LZM0_9TELE</name>
<sequence>MKKVAPVSVTGENVCSSGIHRDESQLFDPSNTKTSDRHVSIRKAQADCNSEGRDSEFSADDLAVEVDRILADISLNRTSYKMPMFGAKSLGLYYAKGQDSNGGTRDKNEINTVNKPTSIHEKVRPSQDLLSCANKETTATTSIGGGSSVAFPIMYDASEEDLMNTIEREFG</sequence>
<dbReference type="EMBL" id="JAYMGO010000017">
    <property type="protein sequence ID" value="KAL1258298.1"/>
    <property type="molecule type" value="Genomic_DNA"/>
</dbReference>
<comment type="caution">
    <text evidence="2">The sequence shown here is derived from an EMBL/GenBank/DDBJ whole genome shotgun (WGS) entry which is preliminary data.</text>
</comment>